<dbReference type="STRING" id="767916.AWB91_24380"/>
<protein>
    <submittedName>
        <fullName evidence="3">Uncharacterized protein</fullName>
    </submittedName>
</protein>
<evidence type="ECO:0000256" key="1">
    <source>
        <dbReference type="SAM" id="MobiDB-lite"/>
    </source>
</evidence>
<reference evidence="3" key="3">
    <citation type="submission" date="2016-01" db="EMBL/GenBank/DDBJ databases">
        <authorList>
            <person name="Oliw E.H."/>
        </authorList>
    </citation>
    <scope>NUCLEOTIDE SEQUENCE</scope>
    <source>
        <strain evidence="3">IEC33</strain>
    </source>
</reference>
<sequence length="101" mass="11121">MAMTTCSMCGGAFSARSDAVYCSPACRQKAHRARTAQRTAVLREALRRSSGAAGSLRPSVAGAVQRAREQVDRSRELCRDTERRLRESDAILRKRPAWPGN</sequence>
<dbReference type="EMBL" id="LQPN01000053">
    <property type="protein sequence ID" value="ORW44195.1"/>
    <property type="molecule type" value="Genomic_DNA"/>
</dbReference>
<dbReference type="EMBL" id="LQPK01000022">
    <property type="protein sequence ID" value="ORW29168.1"/>
    <property type="molecule type" value="Genomic_DNA"/>
</dbReference>
<organism evidence="3 4">
    <name type="scientific">Mycobacterium paraense</name>
    <dbReference type="NCBI Taxonomy" id="767916"/>
    <lineage>
        <taxon>Bacteria</taxon>
        <taxon>Bacillati</taxon>
        <taxon>Actinomycetota</taxon>
        <taxon>Actinomycetes</taxon>
        <taxon>Mycobacteriales</taxon>
        <taxon>Mycobacteriaceae</taxon>
        <taxon>Mycobacterium</taxon>
        <taxon>Mycobacterium simiae complex</taxon>
    </lineage>
</organism>
<keyword evidence="5" id="KW-1185">Reference proteome</keyword>
<dbReference type="Proteomes" id="UP000193285">
    <property type="component" value="Unassembled WGS sequence"/>
</dbReference>
<evidence type="ECO:0000313" key="4">
    <source>
        <dbReference type="Proteomes" id="UP000193285"/>
    </source>
</evidence>
<evidence type="ECO:0000313" key="3">
    <source>
        <dbReference type="EMBL" id="ORW44195.1"/>
    </source>
</evidence>
<accession>A0A1X2A8G7</accession>
<feature type="region of interest" description="Disordered" evidence="1">
    <location>
        <begin position="51"/>
        <end position="75"/>
    </location>
</feature>
<dbReference type="Proteomes" id="UP000193801">
    <property type="component" value="Unassembled WGS sequence"/>
</dbReference>
<evidence type="ECO:0000313" key="5">
    <source>
        <dbReference type="Proteomes" id="UP000193801"/>
    </source>
</evidence>
<name>A0A1X2A8G7_9MYCO</name>
<gene>
    <name evidence="3" type="ORF">AWB90_16875</name>
    <name evidence="2" type="ORF">AWB91_24380</name>
</gene>
<feature type="compositionally biased region" description="Basic and acidic residues" evidence="1">
    <location>
        <begin position="66"/>
        <end position="75"/>
    </location>
</feature>
<evidence type="ECO:0000313" key="2">
    <source>
        <dbReference type="EMBL" id="ORW29168.1"/>
    </source>
</evidence>
<reference evidence="4 5" key="1">
    <citation type="journal article" date="2015" name="Emerg. Microbes Infect.">
        <title>Characterization of 17 strains belonging to the Mycobacterium simiae complex and description of Mycobacterium paraense sp. nov.</title>
        <authorList>
            <person name="Fusco da Costa A.R."/>
            <person name="Fedrizzi T."/>
            <person name="Lopes M.L."/>
            <person name="Pecorari M."/>
            <person name="Oliveira da Costa W.L."/>
            <person name="Giacobazzi E."/>
            <person name="da Costa Bahia J.R."/>
            <person name="De Sanctis V."/>
            <person name="Batista Lima K.V."/>
            <person name="Bertorelli R."/>
            <person name="Grottola A."/>
            <person name="Fabio A."/>
            <person name="Mariottini A."/>
            <person name="Ferretti P."/>
            <person name="Di Leva F."/>
            <person name="Fregni Serpini G."/>
            <person name="Tagliazucchi S."/>
            <person name="Rumpianesi F."/>
            <person name="Jousson O."/>
            <person name="Segata N."/>
            <person name="Tortoli E."/>
        </authorList>
    </citation>
    <scope>NUCLEOTIDE SEQUENCE [LARGE SCALE GENOMIC DNA]</scope>
    <source>
        <strain evidence="2 5">FI-07156</strain>
        <strain evidence="3 4">IEC33</strain>
    </source>
</reference>
<reference evidence="2" key="2">
    <citation type="submission" date="2016-01" db="EMBL/GenBank/DDBJ databases">
        <authorList>
            <person name="Ana R.F.D.C."/>
            <person name="Tarcisio F."/>
            <person name="Maria L.L."/>
            <person name="Monica P."/>
            <person name="Wana L.O.D.C."/>
            <person name="Elisabetta G."/>
            <person name="Jeann R.D.C.B."/>
            <person name="Veronica D.S."/>
            <person name="Karla V.B.L."/>
            <person name="Roberto B."/>
            <person name="Antonella G."/>
            <person name="Anna F."/>
            <person name="Alessandro M."/>
            <person name="Pamela F."/>
            <person name="Francesca D.L."/>
            <person name="Giulia F.S."/>
            <person name="Sara T."/>
            <person name="Fabio R."/>
            <person name="Olivier J."/>
            <person name="Nicola S."/>
            <person name="Enrico T."/>
        </authorList>
    </citation>
    <scope>NUCLEOTIDE SEQUENCE</scope>
    <source>
        <strain evidence="2">FI-07156</strain>
    </source>
</reference>
<comment type="caution">
    <text evidence="3">The sequence shown here is derived from an EMBL/GenBank/DDBJ whole genome shotgun (WGS) entry which is preliminary data.</text>
</comment>
<dbReference type="AlphaFoldDB" id="A0A1X2A8G7"/>
<proteinExistence type="predicted"/>